<keyword evidence="2" id="KW-1185">Reference proteome</keyword>
<protein>
    <submittedName>
        <fullName evidence="1">Uncharacterized protein</fullName>
    </submittedName>
</protein>
<proteinExistence type="predicted"/>
<name>A0A0D7BIX3_9AGAR</name>
<dbReference type="Proteomes" id="UP000054007">
    <property type="component" value="Unassembled WGS sequence"/>
</dbReference>
<sequence length="175" mass="19574">MYYQHVTLEPDSLYICTVQLATGAFHWAIIITDGHSRAVRHHWYQVVGQPYAEAYGSQLITPANRTGNSAVLGYYKIDGYIPSPAFEDICRTVFTSHATVNENRAHGITCRTWILAVLKALHQQGSFPNRTGPVADFISAVETQIKTMSTQADNKFLTLFCQSLVHQYIPPVMAI</sequence>
<dbReference type="AlphaFoldDB" id="A0A0D7BIX3"/>
<gene>
    <name evidence="1" type="ORF">CYLTODRAFT_419764</name>
</gene>
<evidence type="ECO:0000313" key="1">
    <source>
        <dbReference type="EMBL" id="KIY70407.1"/>
    </source>
</evidence>
<evidence type="ECO:0000313" key="2">
    <source>
        <dbReference type="Proteomes" id="UP000054007"/>
    </source>
</evidence>
<dbReference type="OrthoDB" id="2603374at2759"/>
<reference evidence="1 2" key="1">
    <citation type="journal article" date="2015" name="Fungal Genet. Biol.">
        <title>Evolution of novel wood decay mechanisms in Agaricales revealed by the genome sequences of Fistulina hepatica and Cylindrobasidium torrendii.</title>
        <authorList>
            <person name="Floudas D."/>
            <person name="Held B.W."/>
            <person name="Riley R."/>
            <person name="Nagy L.G."/>
            <person name="Koehler G."/>
            <person name="Ransdell A.S."/>
            <person name="Younus H."/>
            <person name="Chow J."/>
            <person name="Chiniquy J."/>
            <person name="Lipzen A."/>
            <person name="Tritt A."/>
            <person name="Sun H."/>
            <person name="Haridas S."/>
            <person name="LaButti K."/>
            <person name="Ohm R.A."/>
            <person name="Kues U."/>
            <person name="Blanchette R.A."/>
            <person name="Grigoriev I.V."/>
            <person name="Minto R.E."/>
            <person name="Hibbett D.S."/>
        </authorList>
    </citation>
    <scope>NUCLEOTIDE SEQUENCE [LARGE SCALE GENOMIC DNA]</scope>
    <source>
        <strain evidence="1 2">FP15055 ss-10</strain>
    </source>
</reference>
<dbReference type="EMBL" id="KN880468">
    <property type="protein sequence ID" value="KIY70407.1"/>
    <property type="molecule type" value="Genomic_DNA"/>
</dbReference>
<organism evidence="1 2">
    <name type="scientific">Cylindrobasidium torrendii FP15055 ss-10</name>
    <dbReference type="NCBI Taxonomy" id="1314674"/>
    <lineage>
        <taxon>Eukaryota</taxon>
        <taxon>Fungi</taxon>
        <taxon>Dikarya</taxon>
        <taxon>Basidiomycota</taxon>
        <taxon>Agaricomycotina</taxon>
        <taxon>Agaricomycetes</taxon>
        <taxon>Agaricomycetidae</taxon>
        <taxon>Agaricales</taxon>
        <taxon>Marasmiineae</taxon>
        <taxon>Physalacriaceae</taxon>
        <taxon>Cylindrobasidium</taxon>
    </lineage>
</organism>
<accession>A0A0D7BIX3</accession>